<sequence>MKLNFKEDIILENDRVRLEPLTIEHVELLTPIAIDNPTLLKYSPPKFGTVDYLKEYIIRYVKMRTQHLIYAFAIYDKQKSTYAGSTSFMNISQVDERLEIGSTWIGKTFQRTGLNRHCKYLLMQYVFETLQFERLELRTDERNIQSQTAIKAIGGQYEGTLRGHLLMSDGFRRNTVCYSILKDEWKDIKSTIFKTVTE</sequence>
<keyword evidence="3" id="KW-1185">Reference proteome</keyword>
<comment type="caution">
    <text evidence="2">The sequence shown here is derived from an EMBL/GenBank/DDBJ whole genome shotgun (WGS) entry which is preliminary data.</text>
</comment>
<dbReference type="RefSeq" id="WP_349240966.1">
    <property type="nucleotide sequence ID" value="NZ_JAVTTO010000002.1"/>
</dbReference>
<dbReference type="InterPro" id="IPR000182">
    <property type="entry name" value="GNAT_dom"/>
</dbReference>
<proteinExistence type="predicted"/>
<gene>
    <name evidence="2" type="ORF">RQM59_04915</name>
</gene>
<dbReference type="Pfam" id="PF13302">
    <property type="entry name" value="Acetyltransf_3"/>
    <property type="match status" value="1"/>
</dbReference>
<accession>A0ABU3LDN7</accession>
<dbReference type="EC" id="2.-.-.-" evidence="2"/>
<evidence type="ECO:0000313" key="3">
    <source>
        <dbReference type="Proteomes" id="UP001257277"/>
    </source>
</evidence>
<keyword evidence="2" id="KW-0808">Transferase</keyword>
<reference evidence="2 3" key="1">
    <citation type="submission" date="2023-09" db="EMBL/GenBank/DDBJ databases">
        <title>Novel taxa isolated from Blanes Bay.</title>
        <authorList>
            <person name="Rey-Velasco X."/>
            <person name="Lucena T."/>
        </authorList>
    </citation>
    <scope>NUCLEOTIDE SEQUENCE [LARGE SCALE GENOMIC DNA]</scope>
    <source>
        <strain evidence="2 3">S356</strain>
    </source>
</reference>
<dbReference type="SUPFAM" id="SSF55729">
    <property type="entry name" value="Acyl-CoA N-acyltransferases (Nat)"/>
    <property type="match status" value="1"/>
</dbReference>
<dbReference type="PANTHER" id="PTHR43610:SF1">
    <property type="entry name" value="N-ACETYLTRANSFERASE DOMAIN-CONTAINING PROTEIN"/>
    <property type="match status" value="1"/>
</dbReference>
<dbReference type="Gene3D" id="3.40.630.30">
    <property type="match status" value="1"/>
</dbReference>
<feature type="domain" description="N-acetyltransferase" evidence="1">
    <location>
        <begin position="15"/>
        <end position="155"/>
    </location>
</feature>
<organism evidence="2 3">
    <name type="scientific">Asprobacillus argus</name>
    <dbReference type="NCBI Taxonomy" id="3076534"/>
    <lineage>
        <taxon>Bacteria</taxon>
        <taxon>Pseudomonadati</taxon>
        <taxon>Bacteroidota</taxon>
        <taxon>Flavobacteriia</taxon>
        <taxon>Flavobacteriales</taxon>
        <taxon>Flavobacteriaceae</taxon>
        <taxon>Asprobacillus</taxon>
    </lineage>
</organism>
<dbReference type="InterPro" id="IPR016181">
    <property type="entry name" value="Acyl_CoA_acyltransferase"/>
</dbReference>
<dbReference type="PANTHER" id="PTHR43610">
    <property type="entry name" value="BLL6696 PROTEIN"/>
    <property type="match status" value="1"/>
</dbReference>
<protein>
    <submittedName>
        <fullName evidence="2">GNAT family protein</fullName>
        <ecNumber evidence="2">2.-.-.-</ecNumber>
    </submittedName>
</protein>
<dbReference type="EMBL" id="JAVTTO010000002">
    <property type="protein sequence ID" value="MDT7831708.1"/>
    <property type="molecule type" value="Genomic_DNA"/>
</dbReference>
<evidence type="ECO:0000259" key="1">
    <source>
        <dbReference type="Pfam" id="PF13302"/>
    </source>
</evidence>
<dbReference type="Proteomes" id="UP001257277">
    <property type="component" value="Unassembled WGS sequence"/>
</dbReference>
<evidence type="ECO:0000313" key="2">
    <source>
        <dbReference type="EMBL" id="MDT7831708.1"/>
    </source>
</evidence>
<dbReference type="GO" id="GO:0016740">
    <property type="term" value="F:transferase activity"/>
    <property type="evidence" value="ECO:0007669"/>
    <property type="project" value="UniProtKB-KW"/>
</dbReference>
<name>A0ABU3LDN7_9FLAO</name>